<evidence type="ECO:0000313" key="1">
    <source>
        <dbReference type="EMBL" id="MBU3060730.1"/>
    </source>
</evidence>
<keyword evidence="2" id="KW-1185">Reference proteome</keyword>
<dbReference type="Proteomes" id="UP000733379">
    <property type="component" value="Unassembled WGS sequence"/>
</dbReference>
<sequence length="54" mass="5921">MTVKPVLNFLDDIDRRRAAKSGAPYEIEPFGEGIGEGRIGCLSADPRRSCERIG</sequence>
<reference evidence="1 2" key="1">
    <citation type="submission" date="2021-06" db="EMBL/GenBank/DDBJ databases">
        <title>Actinomycetes sequencing.</title>
        <authorList>
            <person name="Shan Q."/>
        </authorList>
    </citation>
    <scope>NUCLEOTIDE SEQUENCE [LARGE SCALE GENOMIC DNA]</scope>
    <source>
        <strain evidence="1 2">NEAU-G5</strain>
    </source>
</reference>
<comment type="caution">
    <text evidence="1">The sequence shown here is derived from an EMBL/GenBank/DDBJ whole genome shotgun (WGS) entry which is preliminary data.</text>
</comment>
<proteinExistence type="predicted"/>
<protein>
    <submittedName>
        <fullName evidence="1">Uncharacterized protein</fullName>
    </submittedName>
</protein>
<dbReference type="EMBL" id="JAHKNI010000001">
    <property type="protein sequence ID" value="MBU3060730.1"/>
    <property type="molecule type" value="Genomic_DNA"/>
</dbReference>
<organism evidence="1 2">
    <name type="scientific">Nocardia albiluteola</name>
    <dbReference type="NCBI Taxonomy" id="2842303"/>
    <lineage>
        <taxon>Bacteria</taxon>
        <taxon>Bacillati</taxon>
        <taxon>Actinomycetota</taxon>
        <taxon>Actinomycetes</taxon>
        <taxon>Mycobacteriales</taxon>
        <taxon>Nocardiaceae</taxon>
        <taxon>Nocardia</taxon>
    </lineage>
</organism>
<gene>
    <name evidence="1" type="ORF">KO481_04230</name>
</gene>
<accession>A0ABS6AUT9</accession>
<dbReference type="RefSeq" id="WP_215915545.1">
    <property type="nucleotide sequence ID" value="NZ_JAHKNI010000001.1"/>
</dbReference>
<name>A0ABS6AUT9_9NOCA</name>
<evidence type="ECO:0000313" key="2">
    <source>
        <dbReference type="Proteomes" id="UP000733379"/>
    </source>
</evidence>